<reference evidence="2" key="1">
    <citation type="journal article" date="2013" name="Nat. Genet.">
        <title>The duck genome and transcriptome provide insight into an avian influenza virus reservoir species.</title>
        <authorList>
            <person name="Huang Y."/>
            <person name="Li Y."/>
            <person name="Burt D.W."/>
            <person name="Chen H."/>
            <person name="Zhang Y."/>
            <person name="Qian W."/>
            <person name="Kim H."/>
            <person name="Gan S."/>
            <person name="Zhao Y."/>
            <person name="Li J."/>
            <person name="Yi K."/>
            <person name="Feng H."/>
            <person name="Zhu P."/>
            <person name="Li B."/>
            <person name="Liu Q."/>
            <person name="Fairley S."/>
            <person name="Magor K.E."/>
            <person name="Du Z."/>
            <person name="Hu X."/>
            <person name="Goodman L."/>
            <person name="Tafer H."/>
            <person name="Vignal A."/>
            <person name="Lee T."/>
            <person name="Kim K.W."/>
            <person name="Sheng Z."/>
            <person name="An Y."/>
            <person name="Searle S."/>
            <person name="Herrero J."/>
            <person name="Groenen M.A."/>
            <person name="Crooijmans R.P."/>
            <person name="Faraut T."/>
            <person name="Cai Q."/>
            <person name="Webster R.G."/>
            <person name="Aldridge J.R."/>
            <person name="Warren W.C."/>
            <person name="Bartschat S."/>
            <person name="Kehr S."/>
            <person name="Marz M."/>
            <person name="Stadler P.F."/>
            <person name="Smith J."/>
            <person name="Kraus R.H."/>
            <person name="Zhao Y."/>
            <person name="Ren L."/>
            <person name="Fei J."/>
            <person name="Morisson M."/>
            <person name="Kaiser P."/>
            <person name="Griffin D.K."/>
            <person name="Rao M."/>
            <person name="Pitel F."/>
            <person name="Wang J."/>
            <person name="Li N."/>
        </authorList>
    </citation>
    <scope>NUCLEOTIDE SEQUENCE [LARGE SCALE GENOMIC DNA]</scope>
</reference>
<gene>
    <name evidence="1" type="ORF">Anapl_00047</name>
</gene>
<keyword evidence="2" id="KW-1185">Reference proteome</keyword>
<evidence type="ECO:0000313" key="2">
    <source>
        <dbReference type="Proteomes" id="UP000296049"/>
    </source>
</evidence>
<accession>R0LQ36</accession>
<name>R0LQ36_ANAPL</name>
<evidence type="ECO:0000313" key="1">
    <source>
        <dbReference type="EMBL" id="EOB03840.1"/>
    </source>
</evidence>
<proteinExistence type="predicted"/>
<dbReference type="Proteomes" id="UP000296049">
    <property type="component" value="Unassembled WGS sequence"/>
</dbReference>
<protein>
    <submittedName>
        <fullName evidence="1">Uncharacterized protein</fullName>
    </submittedName>
</protein>
<sequence length="147" mass="15734">MAYTLFFWGGAAFNPVQPCSPKTGSLCSCPMEQVGNVDSISQPMTFSLKGMKTRSGLTSESDVEQASEKAAGMAKAQAASQGFEQKLGQTKAATVAFHLLSLGVSSAAFPLQPPGKSWQRRDNISPQICSCQVIDEVRKTNTLRERG</sequence>
<dbReference type="AlphaFoldDB" id="R0LQ36"/>
<dbReference type="EMBL" id="KB742833">
    <property type="protein sequence ID" value="EOB03840.1"/>
    <property type="molecule type" value="Genomic_DNA"/>
</dbReference>
<organism evidence="1 2">
    <name type="scientific">Anas platyrhynchos</name>
    <name type="common">Mallard</name>
    <name type="synonym">Anas boschas</name>
    <dbReference type="NCBI Taxonomy" id="8839"/>
    <lineage>
        <taxon>Eukaryota</taxon>
        <taxon>Metazoa</taxon>
        <taxon>Chordata</taxon>
        <taxon>Craniata</taxon>
        <taxon>Vertebrata</taxon>
        <taxon>Euteleostomi</taxon>
        <taxon>Archelosauria</taxon>
        <taxon>Archosauria</taxon>
        <taxon>Dinosauria</taxon>
        <taxon>Saurischia</taxon>
        <taxon>Theropoda</taxon>
        <taxon>Coelurosauria</taxon>
        <taxon>Aves</taxon>
        <taxon>Neognathae</taxon>
        <taxon>Galloanserae</taxon>
        <taxon>Anseriformes</taxon>
        <taxon>Anatidae</taxon>
        <taxon>Anatinae</taxon>
        <taxon>Anas</taxon>
    </lineage>
</organism>